<evidence type="ECO:0000313" key="6">
    <source>
        <dbReference type="Proteomes" id="UP000285310"/>
    </source>
</evidence>
<keyword evidence="1" id="KW-1003">Cell membrane</keyword>
<keyword evidence="3" id="KW-0812">Transmembrane</keyword>
<sequence length="743" mass="77519">MTDSLHKAPDAPAEGVDETLKQYDPESRKREGLGRIWLIGIAGVSVVLALFHLYTAYAGPFVDIVQRSIHLYTLLGLAFVLFPFSRHAPGDRVHLVDAALALVSIAIGCYMMIAADRIIISAGRINDIDMVVGLVALALVVDGARRVTGWGLPLLCMAALVYGFYAKLSLYTNLSESIVLATTKQIVSHLVFITEGLLGTAIAVSASYIILFILFGAFLVKSGLGALFNDLALAVAGPSRGGPAKVAVVASGFLGSINGSAIANVVTTGAFTIPLMKRTGYTANFAGAVEAAASVGGQILPPIMGAAAFIMAEVLGVPYAQIMLAGIVPALLFYLGILFQVHLRAVALGLSGIPRSELTPIREVMLRRGHLLLPMVILLWMIFDGRAPFFAAVWSIAATVLICGTPRLVAGLALVLALMIVEPQWQAWLAGQALPAISANRLMLFGVIAGPIIINLLRRGLPVPEAETMDTLDCRDAMVEGVRNAIPVAIACGAVGIVVGVATLTGIALDAAAWVVSMGQAIPSPTVQLLVTLVLTMLASIVLGMGLPSIPCYIITSTMAAPILLQLPAFRALTGDNDTAVFVAHMFVFYFGIFANLTPPVALAAYAGAGVAGGSPNATGVAAMRLAIAGFVVPYMFVFAPAMLMIEASTLEILHVAATGVLGVGLLAIAFEGYLYARLATPWRLVALVGALALIFPGWLSDGVGIAALVVILLVARAGRETTATDARSISGITSNSAARRPR</sequence>
<keyword evidence="6" id="KW-1185">Reference proteome</keyword>
<dbReference type="InParanoid" id="A0A423PNC5"/>
<keyword evidence="3" id="KW-1133">Transmembrane helix</keyword>
<evidence type="ECO:0000259" key="4">
    <source>
        <dbReference type="Pfam" id="PF06808"/>
    </source>
</evidence>
<protein>
    <submittedName>
        <fullName evidence="5">C4-dicarboxylate ABC transporter permease</fullName>
    </submittedName>
</protein>
<dbReference type="PANTHER" id="PTHR43849">
    <property type="entry name" value="BLL3936 PROTEIN"/>
    <property type="match status" value="1"/>
</dbReference>
<name>A0A423PNC5_9GAMM</name>
<feature type="transmembrane region" description="Helical" evidence="3">
    <location>
        <begin position="582"/>
        <end position="606"/>
    </location>
</feature>
<feature type="region of interest" description="Disordered" evidence="2">
    <location>
        <begin position="1"/>
        <end position="21"/>
    </location>
</feature>
<feature type="domain" description="TRAP C4-dicarboxylate transport system permease DctM subunit" evidence="4">
    <location>
        <begin position="412"/>
        <end position="648"/>
    </location>
</feature>
<feature type="domain" description="TRAP C4-dicarboxylate transport system permease DctM subunit" evidence="4">
    <location>
        <begin position="156"/>
        <end position="402"/>
    </location>
</feature>
<dbReference type="NCBIfam" id="TIGR02123">
    <property type="entry name" value="TRAP_fused"/>
    <property type="match status" value="1"/>
</dbReference>
<comment type="function">
    <text evidence="1">Part of the tripartite ATP-independent periplasmic (TRAP) transport system.</text>
</comment>
<feature type="transmembrane region" description="Helical" evidence="3">
    <location>
        <begin position="527"/>
        <end position="547"/>
    </location>
</feature>
<feature type="transmembrane region" description="Helical" evidence="3">
    <location>
        <begin position="69"/>
        <end position="88"/>
    </location>
</feature>
<comment type="caution">
    <text evidence="5">The sequence shown here is derived from an EMBL/GenBank/DDBJ whole genome shotgun (WGS) entry which is preliminary data.</text>
</comment>
<feature type="transmembrane region" description="Helical" evidence="3">
    <location>
        <begin position="285"/>
        <end position="310"/>
    </location>
</feature>
<organism evidence="5 6">
    <name type="scientific">Salinisphaera japonica YTM-1</name>
    <dbReference type="NCBI Taxonomy" id="1209778"/>
    <lineage>
        <taxon>Bacteria</taxon>
        <taxon>Pseudomonadati</taxon>
        <taxon>Pseudomonadota</taxon>
        <taxon>Gammaproteobacteria</taxon>
        <taxon>Salinisphaerales</taxon>
        <taxon>Salinisphaeraceae</taxon>
        <taxon>Salinisphaera</taxon>
    </lineage>
</organism>
<keyword evidence="3" id="KW-0472">Membrane</keyword>
<dbReference type="OrthoDB" id="9759894at2"/>
<feature type="transmembrane region" description="Helical" evidence="3">
    <location>
        <begin position="683"/>
        <end position="716"/>
    </location>
</feature>
<comment type="subcellular location">
    <subcellularLocation>
        <location evidence="1">Cell inner membrane</location>
        <topology evidence="1">Multi-pass membrane protein</topology>
    </subcellularLocation>
</comment>
<accession>A0A423PNC5</accession>
<evidence type="ECO:0000256" key="2">
    <source>
        <dbReference type="SAM" id="MobiDB-lite"/>
    </source>
</evidence>
<feature type="transmembrane region" description="Helical" evidence="3">
    <location>
        <begin position="36"/>
        <end position="57"/>
    </location>
</feature>
<dbReference type="RefSeq" id="WP_123658497.1">
    <property type="nucleotide sequence ID" value="NZ_AYKG01000030.1"/>
</dbReference>
<evidence type="ECO:0000256" key="3">
    <source>
        <dbReference type="SAM" id="Phobius"/>
    </source>
</evidence>
<feature type="transmembrane region" description="Helical" evidence="3">
    <location>
        <begin position="186"/>
        <end position="219"/>
    </location>
</feature>
<dbReference type="PANTHER" id="PTHR43849:SF2">
    <property type="entry name" value="BLL3936 PROTEIN"/>
    <property type="match status" value="1"/>
</dbReference>
<feature type="transmembrane region" description="Helical" evidence="3">
    <location>
        <begin position="246"/>
        <end position="273"/>
    </location>
</feature>
<dbReference type="AlphaFoldDB" id="A0A423PNC5"/>
<dbReference type="GO" id="GO:0022857">
    <property type="term" value="F:transmembrane transporter activity"/>
    <property type="evidence" value="ECO:0007669"/>
    <property type="project" value="UniProtKB-UniRule"/>
</dbReference>
<feature type="transmembrane region" description="Helical" evidence="3">
    <location>
        <begin position="653"/>
        <end position="677"/>
    </location>
</feature>
<evidence type="ECO:0000256" key="1">
    <source>
        <dbReference type="RuleBase" id="RU369079"/>
    </source>
</evidence>
<reference evidence="5 6" key="1">
    <citation type="submission" date="2013-10" db="EMBL/GenBank/DDBJ databases">
        <title>Salinisphaera japonica YTM-1 Genome Sequencing.</title>
        <authorList>
            <person name="Lai Q."/>
            <person name="Li C."/>
            <person name="Shao Z."/>
        </authorList>
    </citation>
    <scope>NUCLEOTIDE SEQUENCE [LARGE SCALE GENOMIC DNA]</scope>
    <source>
        <strain evidence="5 6">YTM-1</strain>
    </source>
</reference>
<feature type="transmembrane region" description="Helical" evidence="3">
    <location>
        <begin position="626"/>
        <end position="646"/>
    </location>
</feature>
<dbReference type="InterPro" id="IPR010656">
    <property type="entry name" value="DctM"/>
</dbReference>
<dbReference type="GO" id="GO:0005886">
    <property type="term" value="C:plasma membrane"/>
    <property type="evidence" value="ECO:0007669"/>
    <property type="project" value="UniProtKB-SubCell"/>
</dbReference>
<feature type="transmembrane region" description="Helical" evidence="3">
    <location>
        <begin position="389"/>
        <end position="421"/>
    </location>
</feature>
<gene>
    <name evidence="5" type="ORF">SAJA_10040</name>
</gene>
<keyword evidence="1" id="KW-0813">Transport</keyword>
<evidence type="ECO:0000313" key="5">
    <source>
        <dbReference type="EMBL" id="ROO27077.1"/>
    </source>
</evidence>
<dbReference type="Pfam" id="PF06808">
    <property type="entry name" value="DctM"/>
    <property type="match status" value="2"/>
</dbReference>
<feature type="transmembrane region" description="Helical" evidence="3">
    <location>
        <begin position="322"/>
        <end position="343"/>
    </location>
</feature>
<dbReference type="EMBL" id="AYKG01000030">
    <property type="protein sequence ID" value="ROO27077.1"/>
    <property type="molecule type" value="Genomic_DNA"/>
</dbReference>
<feature type="transmembrane region" description="Helical" evidence="3">
    <location>
        <begin position="364"/>
        <end position="383"/>
    </location>
</feature>
<dbReference type="Proteomes" id="UP000285310">
    <property type="component" value="Unassembled WGS sequence"/>
</dbReference>
<feature type="transmembrane region" description="Helical" evidence="3">
    <location>
        <begin position="147"/>
        <end position="165"/>
    </location>
</feature>
<dbReference type="InterPro" id="IPR011853">
    <property type="entry name" value="TRAP_DctM-Dct_fused"/>
</dbReference>
<proteinExistence type="predicted"/>
<feature type="transmembrane region" description="Helical" evidence="3">
    <location>
        <begin position="488"/>
        <end position="515"/>
    </location>
</feature>
<feature type="transmembrane region" description="Helical" evidence="3">
    <location>
        <begin position="94"/>
        <end position="113"/>
    </location>
</feature>
<keyword evidence="1" id="KW-0997">Cell inner membrane</keyword>